<name>A0A934TN79_9RHOB</name>
<dbReference type="Proteomes" id="UP000706333">
    <property type="component" value="Unassembled WGS sequence"/>
</dbReference>
<reference evidence="3" key="2">
    <citation type="journal article" date="2020" name="Microorganisms">
        <title>Osmotic Adaptation and Compatible Solute Biosynthesis of Phototrophic Bacteria as Revealed from Genome Analyses.</title>
        <authorList>
            <person name="Imhoff J.F."/>
            <person name="Rahn T."/>
            <person name="Kunzel S."/>
            <person name="Keller A."/>
            <person name="Neulinger S.C."/>
        </authorList>
    </citation>
    <scope>NUCLEOTIDE SEQUENCE</scope>
    <source>
        <strain evidence="3">LMG 28126</strain>
    </source>
</reference>
<dbReference type="InterPro" id="IPR020845">
    <property type="entry name" value="AMP-binding_CS"/>
</dbReference>
<dbReference type="RefSeq" id="WP_201157924.1">
    <property type="nucleotide sequence ID" value="NZ_NHSD01000292.1"/>
</dbReference>
<dbReference type="InterPro" id="IPR050237">
    <property type="entry name" value="ATP-dep_AMP-bd_enzyme"/>
</dbReference>
<reference evidence="3" key="1">
    <citation type="submission" date="2017-05" db="EMBL/GenBank/DDBJ databases">
        <authorList>
            <person name="Imhoff J.F."/>
            <person name="Rahn T."/>
            <person name="Kuenzel S."/>
            <person name="Neulinger S.C."/>
        </authorList>
    </citation>
    <scope>NUCLEOTIDE SEQUENCE</scope>
    <source>
        <strain evidence="3">LMG 28126</strain>
    </source>
</reference>
<evidence type="ECO:0000313" key="3">
    <source>
        <dbReference type="EMBL" id="MBK5928173.1"/>
    </source>
</evidence>
<comment type="caution">
    <text evidence="3">The sequence shown here is derived from an EMBL/GenBank/DDBJ whole genome shotgun (WGS) entry which is preliminary data.</text>
</comment>
<dbReference type="SUPFAM" id="SSF56801">
    <property type="entry name" value="Acetyl-CoA synthetase-like"/>
    <property type="match status" value="1"/>
</dbReference>
<evidence type="ECO:0000259" key="2">
    <source>
        <dbReference type="Pfam" id="PF13193"/>
    </source>
</evidence>
<evidence type="ECO:0000259" key="1">
    <source>
        <dbReference type="Pfam" id="PF00501"/>
    </source>
</evidence>
<dbReference type="PANTHER" id="PTHR43767">
    <property type="entry name" value="LONG-CHAIN-FATTY-ACID--COA LIGASE"/>
    <property type="match status" value="1"/>
</dbReference>
<dbReference type="InterPro" id="IPR025110">
    <property type="entry name" value="AMP-bd_C"/>
</dbReference>
<dbReference type="Gene3D" id="3.40.50.12780">
    <property type="entry name" value="N-terminal domain of ligase-like"/>
    <property type="match status" value="1"/>
</dbReference>
<dbReference type="EMBL" id="NHSD01000292">
    <property type="protein sequence ID" value="MBK5928173.1"/>
    <property type="molecule type" value="Genomic_DNA"/>
</dbReference>
<dbReference type="Pfam" id="PF00501">
    <property type="entry name" value="AMP-binding"/>
    <property type="match status" value="1"/>
</dbReference>
<dbReference type="InterPro" id="IPR042099">
    <property type="entry name" value="ANL_N_sf"/>
</dbReference>
<dbReference type="AlphaFoldDB" id="A0A934TN79"/>
<dbReference type="GO" id="GO:0016877">
    <property type="term" value="F:ligase activity, forming carbon-sulfur bonds"/>
    <property type="evidence" value="ECO:0007669"/>
    <property type="project" value="UniProtKB-ARBA"/>
</dbReference>
<evidence type="ECO:0000313" key="4">
    <source>
        <dbReference type="Proteomes" id="UP000706333"/>
    </source>
</evidence>
<accession>A0A934TN79</accession>
<protein>
    <submittedName>
        <fullName evidence="3">AMP-dependent synthetase</fullName>
    </submittedName>
</protein>
<organism evidence="3 4">
    <name type="scientific">Rhodobaculum claviforme</name>
    <dbReference type="NCBI Taxonomy" id="1549854"/>
    <lineage>
        <taxon>Bacteria</taxon>
        <taxon>Pseudomonadati</taxon>
        <taxon>Pseudomonadota</taxon>
        <taxon>Alphaproteobacteria</taxon>
        <taxon>Rhodobacterales</taxon>
        <taxon>Paracoccaceae</taxon>
        <taxon>Rhodobaculum</taxon>
    </lineage>
</organism>
<feature type="domain" description="AMP-dependent synthetase/ligase" evidence="1">
    <location>
        <begin position="9"/>
        <end position="365"/>
    </location>
</feature>
<dbReference type="InterPro" id="IPR000873">
    <property type="entry name" value="AMP-dep_synth/lig_dom"/>
</dbReference>
<feature type="domain" description="AMP-binding enzyme C-terminal" evidence="2">
    <location>
        <begin position="415"/>
        <end position="488"/>
    </location>
</feature>
<gene>
    <name evidence="3" type="ORF">CCR87_12670</name>
</gene>
<dbReference type="Pfam" id="PF13193">
    <property type="entry name" value="AMP-binding_C"/>
    <property type="match status" value="1"/>
</dbReference>
<dbReference type="PROSITE" id="PS00455">
    <property type="entry name" value="AMP_BINDING"/>
    <property type="match status" value="1"/>
</dbReference>
<proteinExistence type="predicted"/>
<dbReference type="PANTHER" id="PTHR43767:SF7">
    <property type="entry name" value="MEDIUM_LONG-CHAIN-FATTY-ACID--COA LIGASE FADD8"/>
    <property type="match status" value="1"/>
</dbReference>
<sequence>MNIANWLVRSAQTRGTAPALMAGAREVADYAGFARSAGALAGALAARGIAPGDRVALLAGNRPEYLVAVFGIWTAGAVAVPVNARLHPREAAWILSDSGAALALVAPDAAPDLAGVTEVPLMALPGPDWAAAVAGPPAPVVPRGQGDLAWLFYTSGTTGRPKGVCITHGMLAAMSLCYPVDVDPVGPQDAALYAAPMSHGAGLYAPIHVRMGARHLVPPSGGFDAAEVLDLAASHGPVSMFLAPTMVRRLLEAARASGRRGEGLRTVVYGGGPMYLADITAAVDWFGPRFVQIYGQGECPMAITALSRAEVADRTHPDWRARLGSVGRAQSLAEVAVIDDAGAPLPVGEAGEIVVRGAPVMPGYWRNPEASAKTLCDGWLRTGDVGQLDGDGYLTLVDRSRDVIISGGTNIYPREVEEALLEHPDVAEAAVIGRPSPEWGEEVVAFLVPRAALRRAALEAHCLERMARFKRPRAWYAVASLPKNNYGKVLKTELRARLAAGTEQEDIA</sequence>
<keyword evidence="4" id="KW-1185">Reference proteome</keyword>
<dbReference type="InterPro" id="IPR045851">
    <property type="entry name" value="AMP-bd_C_sf"/>
</dbReference>
<dbReference type="Gene3D" id="3.30.300.30">
    <property type="match status" value="1"/>
</dbReference>